<dbReference type="PANTHER" id="PTHR45527:SF1">
    <property type="entry name" value="FATTY ACID SYNTHASE"/>
    <property type="match status" value="1"/>
</dbReference>
<dbReference type="InterPro" id="IPR020845">
    <property type="entry name" value="AMP-binding_CS"/>
</dbReference>
<dbReference type="InterPro" id="IPR025110">
    <property type="entry name" value="AMP-bd_C"/>
</dbReference>
<keyword evidence="7" id="KW-1185">Reference proteome</keyword>
<feature type="domain" description="Carrier" evidence="5">
    <location>
        <begin position="537"/>
        <end position="613"/>
    </location>
</feature>
<dbReference type="InterPro" id="IPR000873">
    <property type="entry name" value="AMP-dep_synth/lig_dom"/>
</dbReference>
<dbReference type="Pfam" id="PF00501">
    <property type="entry name" value="AMP-binding"/>
    <property type="match status" value="1"/>
</dbReference>
<dbReference type="InterPro" id="IPR023213">
    <property type="entry name" value="CAT-like_dom_sf"/>
</dbReference>
<dbReference type="PANTHER" id="PTHR45527">
    <property type="entry name" value="NONRIBOSOMAL PEPTIDE SYNTHETASE"/>
    <property type="match status" value="1"/>
</dbReference>
<accession>A0ABQ1CSQ6</accession>
<proteinExistence type="predicted"/>
<dbReference type="InterPro" id="IPR009081">
    <property type="entry name" value="PP-bd_ACP"/>
</dbReference>
<protein>
    <recommendedName>
        <fullName evidence="5">Carrier domain-containing protein</fullName>
    </recommendedName>
</protein>
<dbReference type="SUPFAM" id="SSF52777">
    <property type="entry name" value="CoA-dependent acyltransferases"/>
    <property type="match status" value="2"/>
</dbReference>
<keyword evidence="3" id="KW-0597">Phosphoprotein</keyword>
<evidence type="ECO:0000256" key="4">
    <source>
        <dbReference type="SAM" id="MobiDB-lite"/>
    </source>
</evidence>
<dbReference type="Gene3D" id="3.30.559.10">
    <property type="entry name" value="Chloramphenicol acetyltransferase-like domain"/>
    <property type="match status" value="1"/>
</dbReference>
<dbReference type="GeneID" id="95073586"/>
<evidence type="ECO:0000313" key="7">
    <source>
        <dbReference type="Proteomes" id="UP000472710"/>
    </source>
</evidence>
<dbReference type="Pfam" id="PF00668">
    <property type="entry name" value="Condensation"/>
    <property type="match status" value="1"/>
</dbReference>
<dbReference type="SUPFAM" id="SSF47336">
    <property type="entry name" value="ACP-like"/>
    <property type="match status" value="1"/>
</dbReference>
<dbReference type="CDD" id="cd05930">
    <property type="entry name" value="A_NRPS"/>
    <property type="match status" value="1"/>
</dbReference>
<evidence type="ECO:0000256" key="3">
    <source>
        <dbReference type="ARBA" id="ARBA00022553"/>
    </source>
</evidence>
<evidence type="ECO:0000256" key="2">
    <source>
        <dbReference type="ARBA" id="ARBA00022450"/>
    </source>
</evidence>
<feature type="region of interest" description="Disordered" evidence="4">
    <location>
        <begin position="704"/>
        <end position="725"/>
    </location>
</feature>
<gene>
    <name evidence="6" type="ORF">Sdia_40070</name>
</gene>
<dbReference type="InterPro" id="IPR020806">
    <property type="entry name" value="PKS_PP-bd"/>
</dbReference>
<dbReference type="InterPro" id="IPR045851">
    <property type="entry name" value="AMP-bd_C_sf"/>
</dbReference>
<keyword evidence="2" id="KW-0596">Phosphopantetheine</keyword>
<evidence type="ECO:0000256" key="1">
    <source>
        <dbReference type="ARBA" id="ARBA00001957"/>
    </source>
</evidence>
<dbReference type="CDD" id="cd19531">
    <property type="entry name" value="LCL_NRPS-like"/>
    <property type="match status" value="1"/>
</dbReference>
<organism evidence="6 7">
    <name type="scientific">Streptomyces diastaticus subsp. diastaticus</name>
    <dbReference type="NCBI Taxonomy" id="68040"/>
    <lineage>
        <taxon>Bacteria</taxon>
        <taxon>Bacillati</taxon>
        <taxon>Actinomycetota</taxon>
        <taxon>Actinomycetes</taxon>
        <taxon>Kitasatosporales</taxon>
        <taxon>Streptomycetaceae</taxon>
        <taxon>Streptomyces</taxon>
        <taxon>Streptomyces diastaticus group</taxon>
    </lineage>
</organism>
<dbReference type="Gene3D" id="3.30.300.30">
    <property type="match status" value="1"/>
</dbReference>
<dbReference type="NCBIfam" id="TIGR01733">
    <property type="entry name" value="AA-adenyl-dom"/>
    <property type="match status" value="1"/>
</dbReference>
<comment type="cofactor">
    <cofactor evidence="1">
        <name>pantetheine 4'-phosphate</name>
        <dbReference type="ChEBI" id="CHEBI:47942"/>
    </cofactor>
</comment>
<dbReference type="Pfam" id="PF00550">
    <property type="entry name" value="PP-binding"/>
    <property type="match status" value="1"/>
</dbReference>
<dbReference type="InterPro" id="IPR001242">
    <property type="entry name" value="Condensation_dom"/>
</dbReference>
<dbReference type="SUPFAM" id="SSF56801">
    <property type="entry name" value="Acetyl-CoA synthetase-like"/>
    <property type="match status" value="1"/>
</dbReference>
<comment type="caution">
    <text evidence="6">The sequence shown here is derived from an EMBL/GenBank/DDBJ whole genome shotgun (WGS) entry which is preliminary data.</text>
</comment>
<dbReference type="PROSITE" id="PS50075">
    <property type="entry name" value="CARRIER"/>
    <property type="match status" value="1"/>
</dbReference>
<dbReference type="Gene3D" id="3.30.559.30">
    <property type="entry name" value="Nonribosomal peptide synthetase, condensation domain"/>
    <property type="match status" value="1"/>
</dbReference>
<dbReference type="Gene3D" id="3.40.50.12780">
    <property type="entry name" value="N-terminal domain of ligase-like"/>
    <property type="match status" value="1"/>
</dbReference>
<dbReference type="SMART" id="SM00823">
    <property type="entry name" value="PKS_PP"/>
    <property type="match status" value="1"/>
</dbReference>
<dbReference type="Proteomes" id="UP000472710">
    <property type="component" value="Unassembled WGS sequence"/>
</dbReference>
<dbReference type="InterPro" id="IPR010071">
    <property type="entry name" value="AA_adenyl_dom"/>
</dbReference>
<sequence length="1039" mass="112644">MNTDLLTARTDLLTAFQRRLAQAPDAMAVTEDGTIRTYADLGRESAAYARELSARGAGPEKIVALVSDRCAQYVAMVLGVLRTGAAFVPIEPHTPAHRARQVCGTAGAHLLFARPGHEEYAAGLGPAVLTADPETTPTGQELAGTPVAATASAGAEHAARHPRHLAYVIFTSGSTGAPKGVMVEDEGMDNHIAAKVQDLDLGPEDVIGFTAPLSFDISVWQCLTGLTIGAAAAVASPHNISEPAELAAWVRRHRVTVLEIVPSFLSVLVDELREDTELRAALGSLRFLIATGEALPSRVARSWYAYCPDIPIVNAYGPTECSDDVTHHFVTDEECAQAAFPPIGRENLRTRIHLMDAEGRAVRPGEEGELLVGGIGVGRGYIADPVKTALAFVPDHLGDTPGKRLYRTGDRGARRPDGAIDFFGRRDRQVKIRGHRVELGDVEAQLLRVPGVVAAACVLVGDRLHAFVTGPDTSQGTRVYKEVRAHAPGYLVPHQVTVLERMPTNTSGKVDHRALKELTAPAPAEQTGPAPDGARAVVADVRLDDVRAVVAEALGVPSVGPDDDFFRAGGDSLCAMTLVSRVRKRFDAPGTQLRAFLVNPTPRGLHAALETTAPHRADVPPGALSSGQERLWFLEQLHKRKAPQLLRLELTLRGDLNPRALQHALDAVVLRHEPLRTVFSQQRAIPVGTVWDKAAVTLEHLEAGNDPADSGGPAAGQGLSSHTARPPLMTATLRRTGPDLHVLTLTLHHLVADGWSLVVLGREIAEYYQRWVDGDTEVPLPATTFGHCVSQEKQWLDSPEAAEFERYWTGQLAGARPVLDLPLDRERPRSTDFTARHVVHELTEAETRAVVELARDLRATPFMAVMAAFCQVLREASGTDDIVIGMDSVNRSWPDSEHLIGTFVNQLPVRFAAPTPTFRDLVELARRQCLGAYEHDRLPFHRIVAAVNPPRQAGRFPLFQVKVTQQSAWRTGVSLPDIEVTPTELAEPETDLDLLLDVSGESSRLRLELVYRPQVTDAQTAHRWLTSIGDVLHGAIDRP</sequence>
<dbReference type="Gene3D" id="1.10.1200.10">
    <property type="entry name" value="ACP-like"/>
    <property type="match status" value="1"/>
</dbReference>
<dbReference type="PROSITE" id="PS00455">
    <property type="entry name" value="AMP_BINDING"/>
    <property type="match status" value="1"/>
</dbReference>
<dbReference type="Pfam" id="PF13193">
    <property type="entry name" value="AMP-binding_C"/>
    <property type="match status" value="1"/>
</dbReference>
<reference evidence="6 7" key="1">
    <citation type="submission" date="2020-02" db="EMBL/GenBank/DDBJ databases">
        <title>Whole genome shotgun sequence of Streptomyces diastaticus subsp. diastaticus NBRC 13412.</title>
        <authorList>
            <person name="Ichikawa N."/>
            <person name="Komaki H."/>
            <person name="Tamura T."/>
        </authorList>
    </citation>
    <scope>NUCLEOTIDE SEQUENCE [LARGE SCALE GENOMIC DNA]</scope>
    <source>
        <strain evidence="6 7">NBRC 13412</strain>
    </source>
</reference>
<evidence type="ECO:0000313" key="6">
    <source>
        <dbReference type="EMBL" id="GFH73239.1"/>
    </source>
</evidence>
<evidence type="ECO:0000259" key="5">
    <source>
        <dbReference type="PROSITE" id="PS50075"/>
    </source>
</evidence>
<dbReference type="RefSeq" id="WP_189500968.1">
    <property type="nucleotide sequence ID" value="NZ_BLLN01000005.1"/>
</dbReference>
<name>A0ABQ1CSQ6_STRDI</name>
<dbReference type="InterPro" id="IPR042099">
    <property type="entry name" value="ANL_N_sf"/>
</dbReference>
<dbReference type="EMBL" id="BLLN01000005">
    <property type="protein sequence ID" value="GFH73239.1"/>
    <property type="molecule type" value="Genomic_DNA"/>
</dbReference>
<dbReference type="InterPro" id="IPR036736">
    <property type="entry name" value="ACP-like_sf"/>
</dbReference>